<dbReference type="EMBL" id="ASWA01000002">
    <property type="protein sequence ID" value="EOT69405.1"/>
    <property type="molecule type" value="Genomic_DNA"/>
</dbReference>
<dbReference type="Proteomes" id="UP000014148">
    <property type="component" value="Unassembled WGS sequence"/>
</dbReference>
<dbReference type="AlphaFoldDB" id="R2RJV9"/>
<evidence type="ECO:0000313" key="2">
    <source>
        <dbReference type="EMBL" id="EOT69405.1"/>
    </source>
</evidence>
<proteinExistence type="predicted"/>
<name>R2RJV9_9ENTE</name>
<comment type="caution">
    <text evidence="1">The sequence shown here is derived from an EMBL/GenBank/DDBJ whole genome shotgun (WGS) entry which is preliminary data.</text>
</comment>
<evidence type="ECO:0000313" key="1">
    <source>
        <dbReference type="EMBL" id="EOH80896.1"/>
    </source>
</evidence>
<evidence type="ECO:0000313" key="4">
    <source>
        <dbReference type="Proteomes" id="UP000014148"/>
    </source>
</evidence>
<organism evidence="1 3">
    <name type="scientific">Enterococcus malodoratus ATCC 43197</name>
    <dbReference type="NCBI Taxonomy" id="1158601"/>
    <lineage>
        <taxon>Bacteria</taxon>
        <taxon>Bacillati</taxon>
        <taxon>Bacillota</taxon>
        <taxon>Bacilli</taxon>
        <taxon>Lactobacillales</taxon>
        <taxon>Enterococcaceae</taxon>
        <taxon>Enterococcus</taxon>
    </lineage>
</organism>
<sequence length="32" mass="3569">MKKTKNLLIALSGVVLILVGFYFADCKIKLDN</sequence>
<dbReference type="EMBL" id="AJAK01000007">
    <property type="protein sequence ID" value="EOH80896.1"/>
    <property type="molecule type" value="Genomic_DNA"/>
</dbReference>
<accession>R2RJV9</accession>
<dbReference type="Proteomes" id="UP000013783">
    <property type="component" value="Unassembled WGS sequence"/>
</dbReference>
<evidence type="ECO:0000313" key="3">
    <source>
        <dbReference type="Proteomes" id="UP000013783"/>
    </source>
</evidence>
<protein>
    <submittedName>
        <fullName evidence="1">Uncharacterized protein</fullName>
    </submittedName>
</protein>
<gene>
    <name evidence="2" type="ORF">I585_00871</name>
    <name evidence="1" type="ORF">UAI_00940</name>
</gene>
<keyword evidence="4" id="KW-1185">Reference proteome</keyword>
<reference evidence="1 3" key="1">
    <citation type="submission" date="2013-02" db="EMBL/GenBank/DDBJ databases">
        <title>The Genome Sequence of Enterococcus malodoratus ATCC_43197.</title>
        <authorList>
            <consortium name="The Broad Institute Genome Sequencing Platform"/>
            <consortium name="The Broad Institute Genome Sequencing Center for Infectious Disease"/>
            <person name="Earl A.M."/>
            <person name="Gilmore M.S."/>
            <person name="Lebreton F."/>
            <person name="Walker B."/>
            <person name="Young S.K."/>
            <person name="Zeng Q."/>
            <person name="Gargeya S."/>
            <person name="Fitzgerald M."/>
            <person name="Haas B."/>
            <person name="Abouelleil A."/>
            <person name="Alvarado L."/>
            <person name="Arachchi H.M."/>
            <person name="Berlin A.M."/>
            <person name="Chapman S.B."/>
            <person name="Dewar J."/>
            <person name="Goldberg J."/>
            <person name="Griggs A."/>
            <person name="Gujja S."/>
            <person name="Hansen M."/>
            <person name="Howarth C."/>
            <person name="Imamovic A."/>
            <person name="Larimer J."/>
            <person name="McCowan C."/>
            <person name="Murphy C."/>
            <person name="Neiman D."/>
            <person name="Pearson M."/>
            <person name="Priest M."/>
            <person name="Roberts A."/>
            <person name="Saif S."/>
            <person name="Shea T."/>
            <person name="Sisk P."/>
            <person name="Sykes S."/>
            <person name="Wortman J."/>
            <person name="Nusbaum C."/>
            <person name="Birren B."/>
        </authorList>
    </citation>
    <scope>NUCLEOTIDE SEQUENCE [LARGE SCALE GENOMIC DNA]</scope>
    <source>
        <strain evidence="1 3">ATCC 43197</strain>
    </source>
</reference>
<reference evidence="2 4" key="2">
    <citation type="submission" date="2013-03" db="EMBL/GenBank/DDBJ databases">
        <title>The Genome Sequence of Enterococcus malodoratus ATCC_43197 (PacBio/Illumina hybrid assembly).</title>
        <authorList>
            <consortium name="The Broad Institute Genomics Platform"/>
            <consortium name="The Broad Institute Genome Sequencing Center for Infectious Disease"/>
            <person name="Earl A."/>
            <person name="Russ C."/>
            <person name="Gilmore M."/>
            <person name="Surin D."/>
            <person name="Walker B."/>
            <person name="Young S."/>
            <person name="Zeng Q."/>
            <person name="Gargeya S."/>
            <person name="Fitzgerald M."/>
            <person name="Haas B."/>
            <person name="Abouelleil A."/>
            <person name="Allen A.W."/>
            <person name="Alvarado L."/>
            <person name="Arachchi H.M."/>
            <person name="Berlin A.M."/>
            <person name="Chapman S.B."/>
            <person name="Gainer-Dewar J."/>
            <person name="Goldberg J."/>
            <person name="Griggs A."/>
            <person name="Gujja S."/>
            <person name="Hansen M."/>
            <person name="Howarth C."/>
            <person name="Imamovic A."/>
            <person name="Ireland A."/>
            <person name="Larimer J."/>
            <person name="McCowan C."/>
            <person name="Murphy C."/>
            <person name="Pearson M."/>
            <person name="Poon T.W."/>
            <person name="Priest M."/>
            <person name="Roberts A."/>
            <person name="Saif S."/>
            <person name="Shea T."/>
            <person name="Sisk P."/>
            <person name="Sykes S."/>
            <person name="Wortman J."/>
            <person name="Nusbaum C."/>
            <person name="Birren B."/>
        </authorList>
    </citation>
    <scope>NUCLEOTIDE SEQUENCE [LARGE SCALE GENOMIC DNA]</scope>
    <source>
        <strain evidence="2 4">ATCC 43197</strain>
    </source>
</reference>